<dbReference type="AlphaFoldDB" id="A0A9P8W904"/>
<feature type="chain" id="PRO_5040375158" description="Secreted protein" evidence="1">
    <location>
        <begin position="28"/>
        <end position="95"/>
    </location>
</feature>
<proteinExistence type="predicted"/>
<dbReference type="PROSITE" id="PS51257">
    <property type="entry name" value="PROKAR_LIPOPROTEIN"/>
    <property type="match status" value="1"/>
</dbReference>
<comment type="caution">
    <text evidence="2">The sequence shown here is derived from an EMBL/GenBank/DDBJ whole genome shotgun (WGS) entry which is preliminary data.</text>
</comment>
<gene>
    <name evidence="2" type="ORF">B0T10DRAFT_480404</name>
</gene>
<keyword evidence="1" id="KW-0732">Signal</keyword>
<evidence type="ECO:0000313" key="2">
    <source>
        <dbReference type="EMBL" id="KAH6894412.1"/>
    </source>
</evidence>
<evidence type="ECO:0008006" key="4">
    <source>
        <dbReference type="Google" id="ProtNLM"/>
    </source>
</evidence>
<feature type="signal peptide" evidence="1">
    <location>
        <begin position="1"/>
        <end position="27"/>
    </location>
</feature>
<evidence type="ECO:0000313" key="3">
    <source>
        <dbReference type="Proteomes" id="UP000777438"/>
    </source>
</evidence>
<keyword evidence="3" id="KW-1185">Reference proteome</keyword>
<name>A0A9P8W904_9HYPO</name>
<dbReference type="EMBL" id="JAGPYM010000005">
    <property type="protein sequence ID" value="KAH6894412.1"/>
    <property type="molecule type" value="Genomic_DNA"/>
</dbReference>
<sequence length="95" mass="10676">MFCQRGFAQVRSLHVKLSLLFFSLVSACSRPDLRDLRAGLIPDGRRSLTTGHDGFTSSALTQLTCKMRSWLGTHHLSVFRPNLGWQLRLAAEEGF</sequence>
<evidence type="ECO:0000256" key="1">
    <source>
        <dbReference type="SAM" id="SignalP"/>
    </source>
</evidence>
<protein>
    <recommendedName>
        <fullName evidence="4">Secreted protein</fullName>
    </recommendedName>
</protein>
<organism evidence="2 3">
    <name type="scientific">Thelonectria olida</name>
    <dbReference type="NCBI Taxonomy" id="1576542"/>
    <lineage>
        <taxon>Eukaryota</taxon>
        <taxon>Fungi</taxon>
        <taxon>Dikarya</taxon>
        <taxon>Ascomycota</taxon>
        <taxon>Pezizomycotina</taxon>
        <taxon>Sordariomycetes</taxon>
        <taxon>Hypocreomycetidae</taxon>
        <taxon>Hypocreales</taxon>
        <taxon>Nectriaceae</taxon>
        <taxon>Thelonectria</taxon>
    </lineage>
</organism>
<reference evidence="2 3" key="1">
    <citation type="journal article" date="2021" name="Nat. Commun.">
        <title>Genetic determinants of endophytism in the Arabidopsis root mycobiome.</title>
        <authorList>
            <person name="Mesny F."/>
            <person name="Miyauchi S."/>
            <person name="Thiergart T."/>
            <person name="Pickel B."/>
            <person name="Atanasova L."/>
            <person name="Karlsson M."/>
            <person name="Huettel B."/>
            <person name="Barry K.W."/>
            <person name="Haridas S."/>
            <person name="Chen C."/>
            <person name="Bauer D."/>
            <person name="Andreopoulos W."/>
            <person name="Pangilinan J."/>
            <person name="LaButti K."/>
            <person name="Riley R."/>
            <person name="Lipzen A."/>
            <person name="Clum A."/>
            <person name="Drula E."/>
            <person name="Henrissat B."/>
            <person name="Kohler A."/>
            <person name="Grigoriev I.V."/>
            <person name="Martin F.M."/>
            <person name="Hacquard S."/>
        </authorList>
    </citation>
    <scope>NUCLEOTIDE SEQUENCE [LARGE SCALE GENOMIC DNA]</scope>
    <source>
        <strain evidence="2 3">MPI-CAGE-CH-0241</strain>
    </source>
</reference>
<dbReference type="Proteomes" id="UP000777438">
    <property type="component" value="Unassembled WGS sequence"/>
</dbReference>
<accession>A0A9P8W904</accession>